<dbReference type="InterPro" id="IPR036188">
    <property type="entry name" value="FAD/NAD-bd_sf"/>
</dbReference>
<dbReference type="InterPro" id="IPR006076">
    <property type="entry name" value="FAD-dep_OxRdtase"/>
</dbReference>
<reference evidence="3" key="1">
    <citation type="submission" date="2020-05" db="EMBL/GenBank/DDBJ databases">
        <authorList>
            <person name="Chiriac C."/>
            <person name="Salcher M."/>
            <person name="Ghai R."/>
            <person name="Kavagutti S V."/>
        </authorList>
    </citation>
    <scope>NUCLEOTIDE SEQUENCE</scope>
</reference>
<organism evidence="3">
    <name type="scientific">freshwater metagenome</name>
    <dbReference type="NCBI Taxonomy" id="449393"/>
    <lineage>
        <taxon>unclassified sequences</taxon>
        <taxon>metagenomes</taxon>
        <taxon>ecological metagenomes</taxon>
    </lineage>
</organism>
<dbReference type="EMBL" id="CAFBOZ010000048">
    <property type="protein sequence ID" value="CAB4997945.1"/>
    <property type="molecule type" value="Genomic_DNA"/>
</dbReference>
<proteinExistence type="predicted"/>
<evidence type="ECO:0000313" key="3">
    <source>
        <dbReference type="EMBL" id="CAB4997945.1"/>
    </source>
</evidence>
<dbReference type="Gene3D" id="3.30.9.10">
    <property type="entry name" value="D-Amino Acid Oxidase, subunit A, domain 2"/>
    <property type="match status" value="1"/>
</dbReference>
<dbReference type="EMBL" id="CAFBNF010000139">
    <property type="protein sequence ID" value="CAB4948005.1"/>
    <property type="molecule type" value="Genomic_DNA"/>
</dbReference>
<dbReference type="PANTHER" id="PTHR13847:SF281">
    <property type="entry name" value="FAD DEPENDENT OXIDOREDUCTASE DOMAIN-CONTAINING PROTEIN"/>
    <property type="match status" value="1"/>
</dbReference>
<gene>
    <name evidence="2" type="ORF">UFOPK3773_01244</name>
    <name evidence="3" type="ORF">UFOPK3992_00461</name>
</gene>
<dbReference type="AlphaFoldDB" id="A0A6J7P0E2"/>
<feature type="domain" description="FAD dependent oxidoreductase" evidence="1">
    <location>
        <begin position="44"/>
        <end position="405"/>
    </location>
</feature>
<evidence type="ECO:0000313" key="2">
    <source>
        <dbReference type="EMBL" id="CAB4948005.1"/>
    </source>
</evidence>
<name>A0A6J7P0E2_9ZZZZ</name>
<dbReference type="PANTHER" id="PTHR13847">
    <property type="entry name" value="SARCOSINE DEHYDROGENASE-RELATED"/>
    <property type="match status" value="1"/>
</dbReference>
<protein>
    <submittedName>
        <fullName evidence="3">Unannotated protein</fullName>
    </submittedName>
</protein>
<sequence length="472" mass="51876">MPFARDGSAEHAGSLRDLTLMPFWLDDPRRPAPAPALTGEASADLVVVGGGFTGLWTALRAVERDPGRDVVLVEGATVAHGATGRNGGFCAASITHGFGNGLTRWPDELATLVRLGHENLDAIEESVGRYGIDCDFVRSGSLDVAFEEHQVNDLREEAEVGARYGIDAEFLDREQVRALVDSPLYLAGVLDRHGTAIVNPARLAWGLRQACLDAGVRIHEQSPVTAINDDGSALVLRTPLGRVRARRVALATAAFPPLLRRLTSYVVPVYDYVLMSEPLSDKQRDAVGWRYRQGIGDCGNQFHYYRLTDDGRILWGGYDAEYHWNNGFGPHLDNDHDSYLRLATHFFETFPQLRGLRFTHAWGGAIDTCSRFSAFWGRAHGGRLGYVTGFTGLGVGASRFGADVLLDLIDGLDTERTRLEMVRTKPLPFPPEPLRSVGISLTRRSLDRADRGGGRRNLWLRGLDRVGLGFDS</sequence>
<accession>A0A6J7P0E2</accession>
<dbReference type="GO" id="GO:0005737">
    <property type="term" value="C:cytoplasm"/>
    <property type="evidence" value="ECO:0007669"/>
    <property type="project" value="TreeGrafter"/>
</dbReference>
<dbReference type="SUPFAM" id="SSF51905">
    <property type="entry name" value="FAD/NAD(P)-binding domain"/>
    <property type="match status" value="1"/>
</dbReference>
<evidence type="ECO:0000259" key="1">
    <source>
        <dbReference type="Pfam" id="PF01266"/>
    </source>
</evidence>
<dbReference type="Pfam" id="PF01266">
    <property type="entry name" value="DAO"/>
    <property type="match status" value="1"/>
</dbReference>
<dbReference type="Gene3D" id="3.50.50.60">
    <property type="entry name" value="FAD/NAD(P)-binding domain"/>
    <property type="match status" value="1"/>
</dbReference>